<reference evidence="4" key="1">
    <citation type="journal article" date="2019" name="Int. J. Syst. Evol. Microbiol.">
        <title>The Global Catalogue of Microorganisms (GCM) 10K type strain sequencing project: providing services to taxonomists for standard genome sequencing and annotation.</title>
        <authorList>
            <consortium name="The Broad Institute Genomics Platform"/>
            <consortium name="The Broad Institute Genome Sequencing Center for Infectious Disease"/>
            <person name="Wu L."/>
            <person name="Ma J."/>
        </authorList>
    </citation>
    <scope>NUCLEOTIDE SEQUENCE [LARGE SCALE GENOMIC DNA]</scope>
    <source>
        <strain evidence="4">NBRC 108730</strain>
    </source>
</reference>
<dbReference type="EMBL" id="BSUZ01000001">
    <property type="protein sequence ID" value="GMA84927.1"/>
    <property type="molecule type" value="Genomic_DNA"/>
</dbReference>
<dbReference type="InterPro" id="IPR023346">
    <property type="entry name" value="Lysozyme-like_dom_sf"/>
</dbReference>
<sequence>MRRPPGARRAAPPTPSPTSPPSLRAADARYARQVARIGGSVGDSVQASGRADADAAEARRAAAVRGDSARALYMSGGQAGLVSTLLSAGDPQDLALRVVGMRQVMAGANDAADTAAEVAAGSRAEAGAAEAAADRSVVVAADLADDVAASDALLRRAQARLDALGSRAARLEAAERAARALAAARRAAAAARAAALATVHAQAAPSVYFDLYHQAATTCAGMDWTLLAAVGQVESGHGRNVGPRLGRGRRADAVHARDVPGVRRRRRPRRHRRPVLAGRLGVHRRPLPVCERRRPRPGRRALGAAALQPRRVVRAGSCSGCRPRLAASPSTPELLPRCEQRFTKACSGEPLLALRHDI</sequence>
<evidence type="ECO:0000313" key="3">
    <source>
        <dbReference type="EMBL" id="GMA84927.1"/>
    </source>
</evidence>
<keyword evidence="1" id="KW-0175">Coiled coil</keyword>
<evidence type="ECO:0000313" key="4">
    <source>
        <dbReference type="Proteomes" id="UP001157017"/>
    </source>
</evidence>
<name>A0ABQ6J9S5_9ACTN</name>
<comment type="caution">
    <text evidence="3">The sequence shown here is derived from an EMBL/GenBank/DDBJ whole genome shotgun (WGS) entry which is preliminary data.</text>
</comment>
<feature type="coiled-coil region" evidence="1">
    <location>
        <begin position="154"/>
        <end position="194"/>
    </location>
</feature>
<dbReference type="SUPFAM" id="SSF53955">
    <property type="entry name" value="Lysozyme-like"/>
    <property type="match status" value="1"/>
</dbReference>
<evidence type="ECO:0000256" key="2">
    <source>
        <dbReference type="SAM" id="MobiDB-lite"/>
    </source>
</evidence>
<accession>A0ABQ6J9S5</accession>
<evidence type="ECO:0000256" key="1">
    <source>
        <dbReference type="SAM" id="Coils"/>
    </source>
</evidence>
<proteinExistence type="predicted"/>
<dbReference type="Proteomes" id="UP001157017">
    <property type="component" value="Unassembled WGS sequence"/>
</dbReference>
<keyword evidence="4" id="KW-1185">Reference proteome</keyword>
<protein>
    <submittedName>
        <fullName evidence="3">Uncharacterized protein</fullName>
    </submittedName>
</protein>
<feature type="region of interest" description="Disordered" evidence="2">
    <location>
        <begin position="1"/>
        <end position="24"/>
    </location>
</feature>
<gene>
    <name evidence="3" type="ORF">GCM10025868_01770</name>
</gene>
<organism evidence="3 4">
    <name type="scientific">Angustibacter aerolatus</name>
    <dbReference type="NCBI Taxonomy" id="1162965"/>
    <lineage>
        <taxon>Bacteria</taxon>
        <taxon>Bacillati</taxon>
        <taxon>Actinomycetota</taxon>
        <taxon>Actinomycetes</taxon>
        <taxon>Kineosporiales</taxon>
        <taxon>Kineosporiaceae</taxon>
    </lineage>
</organism>